<dbReference type="Gene3D" id="1.10.530.10">
    <property type="match status" value="1"/>
</dbReference>
<dbReference type="PROSITE" id="PS51782">
    <property type="entry name" value="LYSM"/>
    <property type="match status" value="1"/>
</dbReference>
<gene>
    <name evidence="6" type="ORF">PQ465_00095</name>
</gene>
<dbReference type="SMART" id="SM00047">
    <property type="entry name" value="LYZ2"/>
    <property type="match status" value="1"/>
</dbReference>
<keyword evidence="7" id="KW-1185">Reference proteome</keyword>
<sequence length="245" mass="27287">MQKTGIGKYVIVLLLFLSTVGSTYAQKFSPSSYIAEHKEIAQQLMVETGVPASVILAVAIHESAYGNSRIAQHLNNHFGIKGKNNSRAIRSAYKGYSSVKESYLDFISFLKRRKSTTNLFETSDQADYQRWVGGIARSGYSTTKTWSSKVLATINRYNLDEFDHQQASKGTLAKAAVQEKQEDLLLSAMEKDDSSISFRSSQSHVVVKGETLSSVAKRYDTSIESLKRRNNLQSSKLSIGQRLLL</sequence>
<proteinExistence type="predicted"/>
<dbReference type="PANTHER" id="PTHR33308:SF9">
    <property type="entry name" value="PEPTIDOGLYCAN HYDROLASE FLGJ"/>
    <property type="match status" value="1"/>
</dbReference>
<dbReference type="Proteomes" id="UP001221558">
    <property type="component" value="Chromosome"/>
</dbReference>
<dbReference type="Gene3D" id="3.10.350.10">
    <property type="entry name" value="LysM domain"/>
    <property type="match status" value="1"/>
</dbReference>
<dbReference type="EMBL" id="CP117880">
    <property type="protein sequence ID" value="WDF68800.1"/>
    <property type="molecule type" value="Genomic_DNA"/>
</dbReference>
<evidence type="ECO:0000313" key="7">
    <source>
        <dbReference type="Proteomes" id="UP001221558"/>
    </source>
</evidence>
<keyword evidence="1" id="KW-0929">Antimicrobial</keyword>
<evidence type="ECO:0000256" key="4">
    <source>
        <dbReference type="ARBA" id="ARBA00032108"/>
    </source>
</evidence>
<dbReference type="InterPro" id="IPR051056">
    <property type="entry name" value="Glycosyl_Hydrolase_73"/>
</dbReference>
<accession>A0ABY7WKH8</accession>
<dbReference type="InterPro" id="IPR002901">
    <property type="entry name" value="MGlyc_endo_b_GlcNAc-like_dom"/>
</dbReference>
<dbReference type="SUPFAM" id="SSF54106">
    <property type="entry name" value="LysM domain"/>
    <property type="match status" value="1"/>
</dbReference>
<dbReference type="Pfam" id="PF01476">
    <property type="entry name" value="LysM"/>
    <property type="match status" value="1"/>
</dbReference>
<dbReference type="InterPro" id="IPR018392">
    <property type="entry name" value="LysM"/>
</dbReference>
<evidence type="ECO:0000256" key="1">
    <source>
        <dbReference type="ARBA" id="ARBA00022529"/>
    </source>
</evidence>
<protein>
    <recommendedName>
        <fullName evidence="4">Peptidoglycan hydrolase</fullName>
    </recommendedName>
</protein>
<dbReference type="Pfam" id="PF01832">
    <property type="entry name" value="Glucosaminidase"/>
    <property type="match status" value="1"/>
</dbReference>
<name>A0ABY7WKH8_9SPHI</name>
<keyword evidence="3" id="KW-0378">Hydrolase</keyword>
<dbReference type="InterPro" id="IPR036779">
    <property type="entry name" value="LysM_dom_sf"/>
</dbReference>
<evidence type="ECO:0000259" key="5">
    <source>
        <dbReference type="PROSITE" id="PS51782"/>
    </source>
</evidence>
<dbReference type="CDD" id="cd00118">
    <property type="entry name" value="LysM"/>
    <property type="match status" value="1"/>
</dbReference>
<evidence type="ECO:0000256" key="2">
    <source>
        <dbReference type="ARBA" id="ARBA00022638"/>
    </source>
</evidence>
<organism evidence="6 7">
    <name type="scientific">Sphingobacterium oryzagri</name>
    <dbReference type="NCBI Taxonomy" id="3025669"/>
    <lineage>
        <taxon>Bacteria</taxon>
        <taxon>Pseudomonadati</taxon>
        <taxon>Bacteroidota</taxon>
        <taxon>Sphingobacteriia</taxon>
        <taxon>Sphingobacteriales</taxon>
        <taxon>Sphingobacteriaceae</taxon>
        <taxon>Sphingobacterium</taxon>
    </lineage>
</organism>
<dbReference type="SMART" id="SM00257">
    <property type="entry name" value="LysM"/>
    <property type="match status" value="1"/>
</dbReference>
<reference evidence="6 7" key="1">
    <citation type="submission" date="2023-02" db="EMBL/GenBank/DDBJ databases">
        <title>Genome sequence of Sphingobacterium sp. KACC 22765.</title>
        <authorList>
            <person name="Kim S."/>
            <person name="Heo J."/>
            <person name="Kwon S.-W."/>
        </authorList>
    </citation>
    <scope>NUCLEOTIDE SEQUENCE [LARGE SCALE GENOMIC DNA]</scope>
    <source>
        <strain evidence="6 7">KACC 22765</strain>
    </source>
</reference>
<evidence type="ECO:0000256" key="3">
    <source>
        <dbReference type="ARBA" id="ARBA00022801"/>
    </source>
</evidence>
<dbReference type="PANTHER" id="PTHR33308">
    <property type="entry name" value="PEPTIDOGLYCAN HYDROLASE FLGJ"/>
    <property type="match status" value="1"/>
</dbReference>
<dbReference type="RefSeq" id="WP_274267530.1">
    <property type="nucleotide sequence ID" value="NZ_CP117880.1"/>
</dbReference>
<evidence type="ECO:0000313" key="6">
    <source>
        <dbReference type="EMBL" id="WDF68800.1"/>
    </source>
</evidence>
<feature type="domain" description="LysM" evidence="5">
    <location>
        <begin position="202"/>
        <end position="245"/>
    </location>
</feature>
<keyword evidence="2" id="KW-0081">Bacteriolytic enzyme</keyword>